<dbReference type="EMBL" id="WSZM01000367">
    <property type="protein sequence ID" value="KAF4034443.1"/>
    <property type="molecule type" value="Genomic_DNA"/>
</dbReference>
<name>A0A833W965_PHYIN</name>
<feature type="region of interest" description="Disordered" evidence="1">
    <location>
        <begin position="79"/>
        <end position="105"/>
    </location>
</feature>
<dbReference type="Proteomes" id="UP000602510">
    <property type="component" value="Unassembled WGS sequence"/>
</dbReference>
<dbReference type="Proteomes" id="UP000704712">
    <property type="component" value="Unassembled WGS sequence"/>
</dbReference>
<keyword evidence="4" id="KW-1185">Reference proteome</keyword>
<evidence type="ECO:0000313" key="3">
    <source>
        <dbReference type="EMBL" id="KAF4133554.1"/>
    </source>
</evidence>
<dbReference type="AlphaFoldDB" id="A0A833W965"/>
<organism evidence="2 4">
    <name type="scientific">Phytophthora infestans</name>
    <name type="common">Potato late blight agent</name>
    <name type="synonym">Botrytis infestans</name>
    <dbReference type="NCBI Taxonomy" id="4787"/>
    <lineage>
        <taxon>Eukaryota</taxon>
        <taxon>Sar</taxon>
        <taxon>Stramenopiles</taxon>
        <taxon>Oomycota</taxon>
        <taxon>Peronosporomycetes</taxon>
        <taxon>Peronosporales</taxon>
        <taxon>Peronosporaceae</taxon>
        <taxon>Phytophthora</taxon>
    </lineage>
</organism>
<accession>A0A833W965</accession>
<gene>
    <name evidence="2" type="ORF">GN244_ATG13650</name>
    <name evidence="3" type="ORF">GN958_ATG17252</name>
</gene>
<evidence type="ECO:0000313" key="2">
    <source>
        <dbReference type="EMBL" id="KAF4034443.1"/>
    </source>
</evidence>
<protein>
    <submittedName>
        <fullName evidence="2">Uncharacterized protein</fullName>
    </submittedName>
</protein>
<sequence>MEVHAVSQHALRIARTNLDSDQAAIASLVSQRKLPSRKKSPKHPLSRLMKIAGFVVAAALATSSAFAVDSPALRALADATEADLQPPADDPLESADQQEWWGRPDWGHRGGGWGHHHHHRHWGWGRGRRW</sequence>
<evidence type="ECO:0000256" key="1">
    <source>
        <dbReference type="SAM" id="MobiDB-lite"/>
    </source>
</evidence>
<comment type="caution">
    <text evidence="2">The sequence shown here is derived from an EMBL/GenBank/DDBJ whole genome shotgun (WGS) entry which is preliminary data.</text>
</comment>
<evidence type="ECO:0000313" key="4">
    <source>
        <dbReference type="Proteomes" id="UP000602510"/>
    </source>
</evidence>
<dbReference type="EMBL" id="JAACNO010002360">
    <property type="protein sequence ID" value="KAF4133554.1"/>
    <property type="molecule type" value="Genomic_DNA"/>
</dbReference>
<reference evidence="2" key="1">
    <citation type="submission" date="2020-04" db="EMBL/GenBank/DDBJ databases">
        <title>Hybrid Assembly of Korean Phytophthora infestans isolates.</title>
        <authorList>
            <person name="Prokchorchik M."/>
            <person name="Lee Y."/>
            <person name="Seo J."/>
            <person name="Cho J.-H."/>
            <person name="Park Y.-E."/>
            <person name="Jang D.-C."/>
            <person name="Im J.-S."/>
            <person name="Choi J.-G."/>
            <person name="Park H.-J."/>
            <person name="Lee G.-B."/>
            <person name="Lee Y.-G."/>
            <person name="Hong S.-Y."/>
            <person name="Cho K."/>
            <person name="Sohn K.H."/>
        </authorList>
    </citation>
    <scope>NUCLEOTIDE SEQUENCE</scope>
    <source>
        <strain evidence="2">KR_1_A1</strain>
        <strain evidence="3">KR_2_A2</strain>
    </source>
</reference>
<proteinExistence type="predicted"/>